<evidence type="ECO:0000313" key="2">
    <source>
        <dbReference type="EMBL" id="PIU75070.1"/>
    </source>
</evidence>
<evidence type="ECO:0000313" key="3">
    <source>
        <dbReference type="Proteomes" id="UP000228775"/>
    </source>
</evidence>
<dbReference type="SUPFAM" id="SSF117856">
    <property type="entry name" value="AF0104/ALDC/Ptd012-like"/>
    <property type="match status" value="1"/>
</dbReference>
<evidence type="ECO:0000259" key="1">
    <source>
        <dbReference type="PROSITE" id="PS51742"/>
    </source>
</evidence>
<organism evidence="2 3">
    <name type="scientific">Candidatus Portnoybacteria bacterium CG06_land_8_20_14_3_00_39_12</name>
    <dbReference type="NCBI Taxonomy" id="1974809"/>
    <lineage>
        <taxon>Bacteria</taxon>
        <taxon>Candidatus Portnoyibacteriota</taxon>
    </lineage>
</organism>
<dbReference type="AlphaFoldDB" id="A0A2M7AWQ5"/>
<dbReference type="PANTHER" id="PTHR34988">
    <property type="entry name" value="PROTEIN, PUTATIVE-RELATED"/>
    <property type="match status" value="1"/>
</dbReference>
<feature type="domain" description="PPC" evidence="1">
    <location>
        <begin position="5"/>
        <end position="140"/>
    </location>
</feature>
<name>A0A2M7AWQ5_9BACT</name>
<dbReference type="Proteomes" id="UP000228775">
    <property type="component" value="Unassembled WGS sequence"/>
</dbReference>
<dbReference type="PROSITE" id="PS51742">
    <property type="entry name" value="PPC"/>
    <property type="match status" value="1"/>
</dbReference>
<protein>
    <recommendedName>
        <fullName evidence="1">PPC domain-containing protein</fullName>
    </recommendedName>
</protein>
<dbReference type="Pfam" id="PF03479">
    <property type="entry name" value="PCC"/>
    <property type="match status" value="1"/>
</dbReference>
<gene>
    <name evidence="2" type="ORF">COS76_02715</name>
</gene>
<dbReference type="InterPro" id="IPR005175">
    <property type="entry name" value="PPC_dom"/>
</dbReference>
<dbReference type="InterPro" id="IPR025707">
    <property type="entry name" value="DNA_bp_PD1"/>
</dbReference>
<dbReference type="PIRSF" id="PIRSF016702">
    <property type="entry name" value="DNA_bp_PD1"/>
    <property type="match status" value="1"/>
</dbReference>
<sequence length="140" mass="15719">MDKIYSKQSKLTLRFNRDEEFIGELKQFCLKEKIQGGWFWGLGAISEAELAFYNLTEKKYYSKVLSQPLEVASLSGNIGVKDNGLIVHCHGVFSNKDMQTFGGHASKLVVAATLEVFLNVLPAINRQYSDEIGLNLLKQS</sequence>
<accession>A0A2M7AWQ5</accession>
<dbReference type="PANTHER" id="PTHR34988:SF1">
    <property type="entry name" value="DNA-BINDING PROTEIN"/>
    <property type="match status" value="1"/>
</dbReference>
<dbReference type="CDD" id="cd11378">
    <property type="entry name" value="DUF296"/>
    <property type="match status" value="1"/>
</dbReference>
<reference evidence="3" key="1">
    <citation type="submission" date="2017-09" db="EMBL/GenBank/DDBJ databases">
        <title>Depth-based differentiation of microbial function through sediment-hosted aquifers and enrichment of novel symbionts in the deep terrestrial subsurface.</title>
        <authorList>
            <person name="Probst A.J."/>
            <person name="Ladd B."/>
            <person name="Jarett J.K."/>
            <person name="Geller-Mcgrath D.E."/>
            <person name="Sieber C.M.K."/>
            <person name="Emerson J.B."/>
            <person name="Anantharaman K."/>
            <person name="Thomas B.C."/>
            <person name="Malmstrom R."/>
            <person name="Stieglmeier M."/>
            <person name="Klingl A."/>
            <person name="Woyke T."/>
            <person name="Ryan C.M."/>
            <person name="Banfield J.F."/>
        </authorList>
    </citation>
    <scope>NUCLEOTIDE SEQUENCE [LARGE SCALE GENOMIC DNA]</scope>
</reference>
<dbReference type="Gene3D" id="3.30.1330.80">
    <property type="entry name" value="Hypothetical protein, similar to alpha- acetolactate decarboxylase, domain 2"/>
    <property type="match status" value="1"/>
</dbReference>
<dbReference type="EMBL" id="PEVY01000056">
    <property type="protein sequence ID" value="PIU75070.1"/>
    <property type="molecule type" value="Genomic_DNA"/>
</dbReference>
<proteinExistence type="predicted"/>
<comment type="caution">
    <text evidence="2">The sequence shown here is derived from an EMBL/GenBank/DDBJ whole genome shotgun (WGS) entry which is preliminary data.</text>
</comment>